<evidence type="ECO:0000313" key="7">
    <source>
        <dbReference type="EMBL" id="MDT0319694.1"/>
    </source>
</evidence>
<evidence type="ECO:0000313" key="8">
    <source>
        <dbReference type="Proteomes" id="UP001183420"/>
    </source>
</evidence>
<dbReference type="Pfam" id="PF08386">
    <property type="entry name" value="Abhydrolase_4"/>
    <property type="match status" value="1"/>
</dbReference>
<name>A0ABU2LQ37_9ACTN</name>
<evidence type="ECO:0000256" key="3">
    <source>
        <dbReference type="ARBA" id="ARBA00022801"/>
    </source>
</evidence>
<keyword evidence="8" id="KW-1185">Reference proteome</keyword>
<dbReference type="Pfam" id="PF00561">
    <property type="entry name" value="Abhydrolase_1"/>
    <property type="match status" value="1"/>
</dbReference>
<feature type="domain" description="AB hydrolase-1" evidence="5">
    <location>
        <begin position="102"/>
        <end position="249"/>
    </location>
</feature>
<comment type="similarity">
    <text evidence="1">Belongs to the peptidase S33 family.</text>
</comment>
<dbReference type="PANTHER" id="PTHR43248:SF29">
    <property type="entry name" value="TRIPEPTIDYL AMINOPEPTIDASE"/>
    <property type="match status" value="1"/>
</dbReference>
<dbReference type="Proteomes" id="UP001183420">
    <property type="component" value="Unassembled WGS sequence"/>
</dbReference>
<gene>
    <name evidence="7" type="ORF">RNC47_15245</name>
</gene>
<accession>A0ABU2LQ37</accession>
<evidence type="ECO:0000259" key="5">
    <source>
        <dbReference type="Pfam" id="PF00561"/>
    </source>
</evidence>
<protein>
    <submittedName>
        <fullName evidence="7">Alpha/beta hydrolase</fullName>
    </submittedName>
</protein>
<sequence length="508" mass="53525">MRKNIWLRAAAAACALAAPATAAAAAEPAGQVAGLARYHAQELDWHGCALGPEDEVGRELDAAGADCTELTVPLDYAEPGGKTITIALSRLPATDQEHRVGPLFLNNGGPGGAGLDMPLTVGAAMGDVAERFDLIGMDPRFVGRSTPLDCGWDIGTGIYSAGPDRASFAASAARARELAERCRRAAGDLLPHVSTRNTARDMDVLRGALGEDRISYLGYSYGSYLGEVYAALFPGRTDRMVLDGVIHPDRYRQTLLQGAEAANESALRGWADWVAERDDAYGLGASRDAVLAAVDRIHRAAAEEPLRIGEFRLDAHLLPIVFFGGLGSDLDERRAALAESAAVLARAAAGEQVEPGPGLAEELAWLTTGAGSRQASAQTAIICGDVAERRGLSAYWRDIQGSRAAYPFAGPLASNVNPCEYWGHPAEAPTALPDDVPALLVAATGDPRTVYEGTTEVRADWPSSRLVTVAGAAQHGLFGEYGNACVDARVNAYLAEGRLPARDLTCRP</sequence>
<feature type="chain" id="PRO_5045924309" evidence="4">
    <location>
        <begin position="23"/>
        <end position="508"/>
    </location>
</feature>
<dbReference type="GO" id="GO:0016787">
    <property type="term" value="F:hydrolase activity"/>
    <property type="evidence" value="ECO:0007669"/>
    <property type="project" value="UniProtKB-KW"/>
</dbReference>
<dbReference type="Gene3D" id="3.40.50.1820">
    <property type="entry name" value="alpha/beta hydrolase"/>
    <property type="match status" value="1"/>
</dbReference>
<evidence type="ECO:0000256" key="4">
    <source>
        <dbReference type="SAM" id="SignalP"/>
    </source>
</evidence>
<evidence type="ECO:0000259" key="6">
    <source>
        <dbReference type="Pfam" id="PF08386"/>
    </source>
</evidence>
<keyword evidence="2 4" id="KW-0732">Signal</keyword>
<dbReference type="SUPFAM" id="SSF53474">
    <property type="entry name" value="alpha/beta-Hydrolases"/>
    <property type="match status" value="1"/>
</dbReference>
<dbReference type="InterPro" id="IPR029058">
    <property type="entry name" value="AB_hydrolase_fold"/>
</dbReference>
<dbReference type="InterPro" id="IPR013595">
    <property type="entry name" value="Pept_S33_TAP-like_C"/>
</dbReference>
<evidence type="ECO:0000256" key="1">
    <source>
        <dbReference type="ARBA" id="ARBA00010088"/>
    </source>
</evidence>
<reference evidence="8" key="1">
    <citation type="submission" date="2023-07" db="EMBL/GenBank/DDBJ databases">
        <title>30 novel species of actinomycetes from the DSMZ collection.</title>
        <authorList>
            <person name="Nouioui I."/>
        </authorList>
    </citation>
    <scope>NUCLEOTIDE SEQUENCE [LARGE SCALE GENOMIC DNA]</scope>
    <source>
        <strain evidence="8">DSM 44918</strain>
    </source>
</reference>
<evidence type="ECO:0000256" key="2">
    <source>
        <dbReference type="ARBA" id="ARBA00022729"/>
    </source>
</evidence>
<keyword evidence="3 7" id="KW-0378">Hydrolase</keyword>
<feature type="domain" description="Peptidase S33 tripeptidyl aminopeptidase-like C-terminal" evidence="6">
    <location>
        <begin position="408"/>
        <end position="506"/>
    </location>
</feature>
<organism evidence="7 8">
    <name type="scientific">Streptomyces millisiae</name>
    <dbReference type="NCBI Taxonomy" id="3075542"/>
    <lineage>
        <taxon>Bacteria</taxon>
        <taxon>Bacillati</taxon>
        <taxon>Actinomycetota</taxon>
        <taxon>Actinomycetes</taxon>
        <taxon>Kitasatosporales</taxon>
        <taxon>Streptomycetaceae</taxon>
        <taxon>Streptomyces</taxon>
    </lineage>
</organism>
<dbReference type="InterPro" id="IPR051601">
    <property type="entry name" value="Serine_prot/Carboxylest_S33"/>
</dbReference>
<comment type="caution">
    <text evidence="7">The sequence shown here is derived from an EMBL/GenBank/DDBJ whole genome shotgun (WGS) entry which is preliminary data.</text>
</comment>
<proteinExistence type="inferred from homology"/>
<dbReference type="InterPro" id="IPR000073">
    <property type="entry name" value="AB_hydrolase_1"/>
</dbReference>
<dbReference type="PANTHER" id="PTHR43248">
    <property type="entry name" value="2-SUCCINYL-6-HYDROXY-2,4-CYCLOHEXADIENE-1-CARBOXYLATE SYNTHASE"/>
    <property type="match status" value="1"/>
</dbReference>
<dbReference type="RefSeq" id="WP_311599130.1">
    <property type="nucleotide sequence ID" value="NZ_JAVREM010000016.1"/>
</dbReference>
<dbReference type="EMBL" id="JAVREM010000016">
    <property type="protein sequence ID" value="MDT0319694.1"/>
    <property type="molecule type" value="Genomic_DNA"/>
</dbReference>
<feature type="signal peptide" evidence="4">
    <location>
        <begin position="1"/>
        <end position="22"/>
    </location>
</feature>